<name>A0A6C0EIZ2_9ZZZZ</name>
<evidence type="ECO:0000313" key="1">
    <source>
        <dbReference type="EMBL" id="QHT29146.1"/>
    </source>
</evidence>
<reference evidence="1" key="1">
    <citation type="journal article" date="2020" name="Nature">
        <title>Giant virus diversity and host interactions through global metagenomics.</title>
        <authorList>
            <person name="Schulz F."/>
            <person name="Roux S."/>
            <person name="Paez-Espino D."/>
            <person name="Jungbluth S."/>
            <person name="Walsh D.A."/>
            <person name="Denef V.J."/>
            <person name="McMahon K.D."/>
            <person name="Konstantinidis K.T."/>
            <person name="Eloe-Fadrosh E.A."/>
            <person name="Kyrpides N.C."/>
            <person name="Woyke T."/>
        </authorList>
    </citation>
    <scope>NUCLEOTIDE SEQUENCE</scope>
    <source>
        <strain evidence="1">GVMAG-M-3300001351-8</strain>
    </source>
</reference>
<accession>A0A6C0EIZ2</accession>
<sequence length="52" mass="5828">MEKNITKLGFPLGLLITTKDLNKMYVLNKVGGKSKITLINKGLSTENIHFHD</sequence>
<protein>
    <submittedName>
        <fullName evidence="1">Uncharacterized protein</fullName>
    </submittedName>
</protein>
<dbReference type="EMBL" id="MN738869">
    <property type="protein sequence ID" value="QHT29146.1"/>
    <property type="molecule type" value="Genomic_DNA"/>
</dbReference>
<proteinExistence type="predicted"/>
<dbReference type="AlphaFoldDB" id="A0A6C0EIZ2"/>
<organism evidence="1">
    <name type="scientific">viral metagenome</name>
    <dbReference type="NCBI Taxonomy" id="1070528"/>
    <lineage>
        <taxon>unclassified sequences</taxon>
        <taxon>metagenomes</taxon>
        <taxon>organismal metagenomes</taxon>
    </lineage>
</organism>